<dbReference type="Proteomes" id="UP000599391">
    <property type="component" value="Unassembled WGS sequence"/>
</dbReference>
<feature type="region of interest" description="Disordered" evidence="1">
    <location>
        <begin position="20"/>
        <end position="51"/>
    </location>
</feature>
<evidence type="ECO:0000313" key="2">
    <source>
        <dbReference type="EMBL" id="MBH8552093.1"/>
    </source>
</evidence>
<organism evidence="2 3">
    <name type="scientific">Atlanticothrix silvestris CENA357</name>
    <dbReference type="NCBI Taxonomy" id="1725252"/>
    <lineage>
        <taxon>Bacteria</taxon>
        <taxon>Bacillati</taxon>
        <taxon>Cyanobacteriota</taxon>
        <taxon>Cyanophyceae</taxon>
        <taxon>Nostocales</taxon>
        <taxon>Nodulariaceae</taxon>
        <taxon>Atlanticothrix</taxon>
        <taxon>Atlanticothrix silvestris</taxon>
    </lineage>
</organism>
<keyword evidence="3" id="KW-1185">Reference proteome</keyword>
<name>A0A8J7HGV7_9CYAN</name>
<gene>
    <name evidence="2" type="ORF">I8751_06860</name>
</gene>
<feature type="compositionally biased region" description="Acidic residues" evidence="1">
    <location>
        <begin position="28"/>
        <end position="48"/>
    </location>
</feature>
<reference evidence="2 3" key="1">
    <citation type="journal article" date="2021" name="Int. J. Syst. Evol. Microbiol.">
        <title>Amazonocrinis nigriterrae gen. nov., sp. nov., Atlanticothrix silvestris gen. nov., sp. nov. and Dendronalium phyllosphericum gen. nov., sp. nov., nostocacean cyanobacteria from Brazilian environments.</title>
        <authorList>
            <person name="Alvarenga D.O."/>
            <person name="Andreote A.P.D."/>
            <person name="Branco L.H.Z."/>
            <person name="Delbaje E."/>
            <person name="Cruz R.B."/>
            <person name="Varani A.M."/>
            <person name="Fiore M.F."/>
        </authorList>
    </citation>
    <scope>NUCLEOTIDE SEQUENCE [LARGE SCALE GENOMIC DNA]</scope>
    <source>
        <strain evidence="2 3">CENA357</strain>
    </source>
</reference>
<protein>
    <submittedName>
        <fullName evidence="2">Uncharacterized protein</fullName>
    </submittedName>
</protein>
<comment type="caution">
    <text evidence="2">The sequence shown here is derived from an EMBL/GenBank/DDBJ whole genome shotgun (WGS) entry which is preliminary data.</text>
</comment>
<dbReference type="EMBL" id="JAECZB010000010">
    <property type="protein sequence ID" value="MBH8552093.1"/>
    <property type="molecule type" value="Genomic_DNA"/>
</dbReference>
<dbReference type="RefSeq" id="WP_214438407.1">
    <property type="nucleotide sequence ID" value="NZ_JAECZB010000010.1"/>
</dbReference>
<sequence length="76" mass="8465">MSTLMMSELLADLSLEQQQLLAGGVNGDETETESETNLEDEGSDDSEYSDSMFDKKSGVYLIKSRSIVRVRKLKKS</sequence>
<evidence type="ECO:0000256" key="1">
    <source>
        <dbReference type="SAM" id="MobiDB-lite"/>
    </source>
</evidence>
<evidence type="ECO:0000313" key="3">
    <source>
        <dbReference type="Proteomes" id="UP000599391"/>
    </source>
</evidence>
<accession>A0A8J7HGV7</accession>
<dbReference type="AlphaFoldDB" id="A0A8J7HGV7"/>
<proteinExistence type="predicted"/>